<dbReference type="EMBL" id="LAZR01009906">
    <property type="protein sequence ID" value="KKM69947.1"/>
    <property type="molecule type" value="Genomic_DNA"/>
</dbReference>
<protein>
    <submittedName>
        <fullName evidence="1">Uncharacterized protein</fullName>
    </submittedName>
</protein>
<reference evidence="1" key="1">
    <citation type="journal article" date="2015" name="Nature">
        <title>Complex archaea that bridge the gap between prokaryotes and eukaryotes.</title>
        <authorList>
            <person name="Spang A."/>
            <person name="Saw J.H."/>
            <person name="Jorgensen S.L."/>
            <person name="Zaremba-Niedzwiedzka K."/>
            <person name="Martijn J."/>
            <person name="Lind A.E."/>
            <person name="van Eijk R."/>
            <person name="Schleper C."/>
            <person name="Guy L."/>
            <person name="Ettema T.J."/>
        </authorList>
    </citation>
    <scope>NUCLEOTIDE SEQUENCE</scope>
</reference>
<gene>
    <name evidence="1" type="ORF">LCGC14_1445730</name>
</gene>
<accession>A0A0F9MLA8</accession>
<evidence type="ECO:0000313" key="1">
    <source>
        <dbReference type="EMBL" id="KKM69947.1"/>
    </source>
</evidence>
<name>A0A0F9MLA8_9ZZZZ</name>
<comment type="caution">
    <text evidence="1">The sequence shown here is derived from an EMBL/GenBank/DDBJ whole genome shotgun (WGS) entry which is preliminary data.</text>
</comment>
<organism evidence="1">
    <name type="scientific">marine sediment metagenome</name>
    <dbReference type="NCBI Taxonomy" id="412755"/>
    <lineage>
        <taxon>unclassified sequences</taxon>
        <taxon>metagenomes</taxon>
        <taxon>ecological metagenomes</taxon>
    </lineage>
</organism>
<dbReference type="AlphaFoldDB" id="A0A0F9MLA8"/>
<proteinExistence type="predicted"/>
<sequence>MKKRQCLDCEYYYRRDGYNGRCLYHPPKYLGAGHTGGNLPHVDEDSYCSKWEPKWDDNEMIAQAWKDFLLVHKLVTGGKNDT</sequence>